<keyword evidence="3" id="KW-1185">Reference proteome</keyword>
<name>A0A3M7S0K2_BRAPC</name>
<feature type="region of interest" description="Disordered" evidence="1">
    <location>
        <begin position="16"/>
        <end position="46"/>
    </location>
</feature>
<organism evidence="2 3">
    <name type="scientific">Brachionus plicatilis</name>
    <name type="common">Marine rotifer</name>
    <name type="synonym">Brachionus muelleri</name>
    <dbReference type="NCBI Taxonomy" id="10195"/>
    <lineage>
        <taxon>Eukaryota</taxon>
        <taxon>Metazoa</taxon>
        <taxon>Spiralia</taxon>
        <taxon>Gnathifera</taxon>
        <taxon>Rotifera</taxon>
        <taxon>Eurotatoria</taxon>
        <taxon>Monogononta</taxon>
        <taxon>Pseudotrocha</taxon>
        <taxon>Ploima</taxon>
        <taxon>Brachionidae</taxon>
        <taxon>Brachionus</taxon>
    </lineage>
</organism>
<comment type="caution">
    <text evidence="2">The sequence shown here is derived from an EMBL/GenBank/DDBJ whole genome shotgun (WGS) entry which is preliminary data.</text>
</comment>
<gene>
    <name evidence="2" type="ORF">BpHYR1_010476</name>
</gene>
<protein>
    <submittedName>
        <fullName evidence="2">Uncharacterized protein</fullName>
    </submittedName>
</protein>
<dbReference type="EMBL" id="REGN01002239">
    <property type="protein sequence ID" value="RNA29324.1"/>
    <property type="molecule type" value="Genomic_DNA"/>
</dbReference>
<reference evidence="2 3" key="1">
    <citation type="journal article" date="2018" name="Sci. Rep.">
        <title>Genomic signatures of local adaptation to the degree of environmental predictability in rotifers.</title>
        <authorList>
            <person name="Franch-Gras L."/>
            <person name="Hahn C."/>
            <person name="Garcia-Roger E.M."/>
            <person name="Carmona M.J."/>
            <person name="Serra M."/>
            <person name="Gomez A."/>
        </authorList>
    </citation>
    <scope>NUCLEOTIDE SEQUENCE [LARGE SCALE GENOMIC DNA]</scope>
    <source>
        <strain evidence="2">HYR1</strain>
    </source>
</reference>
<proteinExistence type="predicted"/>
<evidence type="ECO:0000313" key="2">
    <source>
        <dbReference type="EMBL" id="RNA29324.1"/>
    </source>
</evidence>
<dbReference type="Proteomes" id="UP000276133">
    <property type="component" value="Unassembled WGS sequence"/>
</dbReference>
<feature type="compositionally biased region" description="Polar residues" evidence="1">
    <location>
        <begin position="18"/>
        <end position="33"/>
    </location>
</feature>
<sequence length="139" mass="16109">MCFLFNKNTLKSRKKLTETNVDGENESSNNVTRQDNDRKMLKKVKEKKNERDSLIEDLREKLENKEKEDQELLEKTETYKQLADRSFIQNISYQGIYMHHLYGVSAAKMYVEAGLEAIKGCSVVCRGREVVPGRCNSVI</sequence>
<dbReference type="AlphaFoldDB" id="A0A3M7S0K2"/>
<evidence type="ECO:0000256" key="1">
    <source>
        <dbReference type="SAM" id="MobiDB-lite"/>
    </source>
</evidence>
<accession>A0A3M7S0K2</accession>
<evidence type="ECO:0000313" key="3">
    <source>
        <dbReference type="Proteomes" id="UP000276133"/>
    </source>
</evidence>